<dbReference type="SUPFAM" id="SSF64518">
    <property type="entry name" value="Phase 1 flagellin"/>
    <property type="match status" value="1"/>
</dbReference>
<keyword evidence="11" id="KW-0282">Flagellum</keyword>
<keyword evidence="5" id="KW-0964">Secreted</keyword>
<evidence type="ECO:0000259" key="10">
    <source>
        <dbReference type="Pfam" id="PF22638"/>
    </source>
</evidence>
<evidence type="ECO:0000256" key="4">
    <source>
        <dbReference type="ARBA" id="ARBA00016244"/>
    </source>
</evidence>
<dbReference type="InterPro" id="IPR002371">
    <property type="entry name" value="FlgK"/>
</dbReference>
<reference evidence="12" key="1">
    <citation type="journal article" date="2019" name="Int. J. Syst. Evol. Microbiol.">
        <title>The Global Catalogue of Microorganisms (GCM) 10K type strain sequencing project: providing services to taxonomists for standard genome sequencing and annotation.</title>
        <authorList>
            <consortium name="The Broad Institute Genomics Platform"/>
            <consortium name="The Broad Institute Genome Sequencing Center for Infectious Disease"/>
            <person name="Wu L."/>
            <person name="Ma J."/>
        </authorList>
    </citation>
    <scope>NUCLEOTIDE SEQUENCE [LARGE SCALE GENOMIC DNA]</scope>
    <source>
        <strain evidence="12">IBRC-M 10703</strain>
    </source>
</reference>
<dbReference type="Pfam" id="PF22638">
    <property type="entry name" value="FlgK_D1"/>
    <property type="match status" value="1"/>
</dbReference>
<feature type="region of interest" description="Disordered" evidence="7">
    <location>
        <begin position="46"/>
        <end position="70"/>
    </location>
</feature>
<comment type="caution">
    <text evidence="11">The sequence shown here is derived from an EMBL/GenBank/DDBJ whole genome shotgun (WGS) entry which is preliminary data.</text>
</comment>
<dbReference type="Pfam" id="PF06429">
    <property type="entry name" value="Flg_bbr_C"/>
    <property type="match status" value="1"/>
</dbReference>
<feature type="domain" description="Flagellar hook-associated protein FlgK helical" evidence="10">
    <location>
        <begin position="101"/>
        <end position="341"/>
    </location>
</feature>
<dbReference type="PANTHER" id="PTHR30033">
    <property type="entry name" value="FLAGELLAR HOOK-ASSOCIATED PROTEIN 1"/>
    <property type="match status" value="1"/>
</dbReference>
<evidence type="ECO:0000313" key="12">
    <source>
        <dbReference type="Proteomes" id="UP001595772"/>
    </source>
</evidence>
<organism evidence="11 12">
    <name type="scientific">Oceanobacillus longus</name>
    <dbReference type="NCBI Taxonomy" id="930120"/>
    <lineage>
        <taxon>Bacteria</taxon>
        <taxon>Bacillati</taxon>
        <taxon>Bacillota</taxon>
        <taxon>Bacilli</taxon>
        <taxon>Bacillales</taxon>
        <taxon>Bacillaceae</taxon>
        <taxon>Oceanobacillus</taxon>
    </lineage>
</organism>
<feature type="domain" description="Flagellar basal body rod protein N-terminal" evidence="8">
    <location>
        <begin position="7"/>
        <end position="37"/>
    </location>
</feature>
<dbReference type="Proteomes" id="UP001595772">
    <property type="component" value="Unassembled WGS sequence"/>
</dbReference>
<evidence type="ECO:0000259" key="8">
    <source>
        <dbReference type="Pfam" id="PF00460"/>
    </source>
</evidence>
<keyword evidence="12" id="KW-1185">Reference proteome</keyword>
<evidence type="ECO:0000256" key="5">
    <source>
        <dbReference type="ARBA" id="ARBA00022525"/>
    </source>
</evidence>
<gene>
    <name evidence="11" type="primary">flgK</name>
    <name evidence="11" type="ORF">ACFOUV_08630</name>
</gene>
<protein>
    <recommendedName>
        <fullName evidence="4">Flagellar hook-associated protein 1</fullName>
    </recommendedName>
</protein>
<dbReference type="RefSeq" id="WP_379496354.1">
    <property type="nucleotide sequence ID" value="NZ_JBHSAO010000006.1"/>
</dbReference>
<comment type="similarity">
    <text evidence="3">Belongs to the flagella basal body rod proteins family.</text>
</comment>
<keyword evidence="6" id="KW-0975">Bacterial flagellum</keyword>
<feature type="compositionally biased region" description="Polar residues" evidence="7">
    <location>
        <begin position="46"/>
        <end position="56"/>
    </location>
</feature>
<comment type="subcellular location">
    <subcellularLocation>
        <location evidence="1">Bacterial flagellum</location>
    </subcellularLocation>
    <subcellularLocation>
        <location evidence="2">Secreted</location>
    </subcellularLocation>
</comment>
<accession>A0ABV8GY97</accession>
<feature type="domain" description="Flagellar basal-body/hook protein C-terminal" evidence="9">
    <location>
        <begin position="443"/>
        <end position="485"/>
    </location>
</feature>
<evidence type="ECO:0000256" key="1">
    <source>
        <dbReference type="ARBA" id="ARBA00004365"/>
    </source>
</evidence>
<dbReference type="InterPro" id="IPR053927">
    <property type="entry name" value="FlgK_helical"/>
</dbReference>
<dbReference type="NCBIfam" id="TIGR02492">
    <property type="entry name" value="flgK_ends"/>
    <property type="match status" value="1"/>
</dbReference>
<keyword evidence="11" id="KW-0966">Cell projection</keyword>
<dbReference type="PANTHER" id="PTHR30033:SF1">
    <property type="entry name" value="FLAGELLAR HOOK-ASSOCIATED PROTEIN 1"/>
    <property type="match status" value="1"/>
</dbReference>
<name>A0ABV8GY97_9BACI</name>
<evidence type="ECO:0000256" key="6">
    <source>
        <dbReference type="ARBA" id="ARBA00023143"/>
    </source>
</evidence>
<sequence>MSTFHGLEMARQALSTQQSALYTTGHNIANANTEGYTRQRVNFETSSPFPSASRNRPQIPGQMGTGVESGSVQRIRNQFLDNQFRSENSTSGYWSTKSEALSRMENILNEPSDTGLSTTIDQFWQSLQDLAVNPENSGARSVVLQRGQALAETFNYMSESMTNIRTDLQTQIDTTVKDANTLIDGINELNKQVKNLETHGYAANDLYDRRDMLIDQLSEIVSIEVSYDNSHSPSKRVDGVATINIVNDIGTAISELVNGVEGTKQRIDDPVYGTAESLLVVEAITVNGENMMTSSGSLKGLIDAYGYADGENAFGDYPEMIRNLDKMGYAVATAFNEQHANDEGEVPFFKIDNPTNSGGAAGSISVALTEGSQIIASSNGDAGNGENALALAEVFYNSNNDDLDGVSIKDFYESVIGDLGVTAEHANRMTENTGTLLAQVENQRLSVSAVSLDEEMSNMIKFQHAYSAAARSMTAMDELLDKVINNMGLVGR</sequence>
<evidence type="ECO:0000259" key="9">
    <source>
        <dbReference type="Pfam" id="PF06429"/>
    </source>
</evidence>
<evidence type="ECO:0000313" key="11">
    <source>
        <dbReference type="EMBL" id="MFC4023856.1"/>
    </source>
</evidence>
<evidence type="ECO:0000256" key="7">
    <source>
        <dbReference type="SAM" id="MobiDB-lite"/>
    </source>
</evidence>
<evidence type="ECO:0000256" key="3">
    <source>
        <dbReference type="ARBA" id="ARBA00009677"/>
    </source>
</evidence>
<proteinExistence type="inferred from homology"/>
<dbReference type="EMBL" id="JBHSAO010000006">
    <property type="protein sequence ID" value="MFC4023856.1"/>
    <property type="molecule type" value="Genomic_DNA"/>
</dbReference>
<keyword evidence="11" id="KW-0969">Cilium</keyword>
<dbReference type="InterPro" id="IPR010930">
    <property type="entry name" value="Flg_bb/hook_C_dom"/>
</dbReference>
<evidence type="ECO:0000256" key="2">
    <source>
        <dbReference type="ARBA" id="ARBA00004613"/>
    </source>
</evidence>
<dbReference type="Pfam" id="PF00460">
    <property type="entry name" value="Flg_bb_rod"/>
    <property type="match status" value="1"/>
</dbReference>
<dbReference type="InterPro" id="IPR001444">
    <property type="entry name" value="Flag_bb_rod_N"/>
</dbReference>